<evidence type="ECO:0000313" key="4">
    <source>
        <dbReference type="Proteomes" id="UP000248291"/>
    </source>
</evidence>
<comment type="caution">
    <text evidence="1">The sequence shown here is derived from an EMBL/GenBank/DDBJ whole genome shotgun (WGS) entry which is preliminary data.</text>
</comment>
<dbReference type="AlphaFoldDB" id="A0A2V0QFD1"/>
<sequence length="143" mass="16505">MPFIRPLIFGPPQLKFLWFQLLLFPGKSRCNVFCHCRDRALIVGSRQVDDLPYGLVSPCGIAERASLMQIAFRRLRHTNAEISLILKSFRLFLNDFRLQFQLIKWLGLGVIGRCARSTTDAIDHRHFLRVNGWFKVVAASQAF</sequence>
<gene>
    <name evidence="1" type="ORF">KPSA1_05104</name>
    <name evidence="2" type="ORF">KPSA3_04832</name>
</gene>
<reference evidence="2 4" key="2">
    <citation type="submission" date="2018-04" db="EMBL/GenBank/DDBJ databases">
        <title>Draft genome sequence of Pseudomonas syringae pv. actinidiae biovar 3 strains isolated from kiwifruit in Kagawa prefecture.</title>
        <authorList>
            <person name="Tabuchi M."/>
            <person name="Saito M."/>
            <person name="Fujiwara S."/>
            <person name="Sasa N."/>
            <person name="Akimitsu K."/>
            <person name="Gomi K."/>
            <person name="Konishi-Sugita S."/>
            <person name="Hamano K."/>
            <person name="Kataoka I."/>
        </authorList>
    </citation>
    <scope>NUCLEOTIDE SEQUENCE [LARGE SCALE GENOMIC DNA]</scope>
    <source>
        <strain evidence="2 4">MAFF212211</strain>
    </source>
</reference>
<reference evidence="1 3" key="1">
    <citation type="submission" date="2018-04" db="EMBL/GenBank/DDBJ databases">
        <title>Draft genome sequence of Pseudomonas syringae pv. actinidiae biovar 1 strains isolated from kiwifruit in Kagawa prefecture.</title>
        <authorList>
            <person name="Tabuchi M."/>
            <person name="Saito M."/>
            <person name="Fujiwara S."/>
            <person name="Sasa N."/>
            <person name="Akimitsu K."/>
            <person name="Gomi K."/>
            <person name="Konishi-Sugita S."/>
            <person name="Hamano K."/>
            <person name="Kataoka I."/>
        </authorList>
    </citation>
    <scope>NUCLEOTIDE SEQUENCE [LARGE SCALE GENOMIC DNA]</scope>
    <source>
        <strain evidence="1 3">MAFF212206</strain>
    </source>
</reference>
<dbReference type="Proteomes" id="UP000247480">
    <property type="component" value="Unassembled WGS sequence"/>
</dbReference>
<protein>
    <submittedName>
        <fullName evidence="1">Phosphoribosylaminoimidazole-succinocarboxamide synthase</fullName>
    </submittedName>
</protein>
<name>A0A2V0QFD1_PSESF</name>
<organism evidence="1 3">
    <name type="scientific">Pseudomonas syringae pv. actinidiae</name>
    <dbReference type="NCBI Taxonomy" id="103796"/>
    <lineage>
        <taxon>Bacteria</taxon>
        <taxon>Pseudomonadati</taxon>
        <taxon>Pseudomonadota</taxon>
        <taxon>Gammaproteobacteria</taxon>
        <taxon>Pseudomonadales</taxon>
        <taxon>Pseudomonadaceae</taxon>
        <taxon>Pseudomonas</taxon>
        <taxon>Pseudomonas syringae</taxon>
    </lineage>
</organism>
<dbReference type="EMBL" id="BGJZ01000252">
    <property type="protein sequence ID" value="GBH11661.1"/>
    <property type="molecule type" value="Genomic_DNA"/>
</dbReference>
<accession>A0A2V0QFD1</accession>
<dbReference type="EMBL" id="BGKA01000180">
    <property type="protein sequence ID" value="GBH18839.1"/>
    <property type="molecule type" value="Genomic_DNA"/>
</dbReference>
<evidence type="ECO:0000313" key="1">
    <source>
        <dbReference type="EMBL" id="GBH11661.1"/>
    </source>
</evidence>
<evidence type="ECO:0000313" key="2">
    <source>
        <dbReference type="EMBL" id="GBH18839.1"/>
    </source>
</evidence>
<proteinExistence type="predicted"/>
<evidence type="ECO:0000313" key="3">
    <source>
        <dbReference type="Proteomes" id="UP000247480"/>
    </source>
</evidence>
<dbReference type="Proteomes" id="UP000248291">
    <property type="component" value="Unassembled WGS sequence"/>
</dbReference>